<dbReference type="Proteomes" id="UP001526446">
    <property type="component" value="Unassembled WGS sequence"/>
</dbReference>
<evidence type="ECO:0000313" key="2">
    <source>
        <dbReference type="EMBL" id="MCX2562134.1"/>
    </source>
</evidence>
<evidence type="ECO:0000313" key="3">
    <source>
        <dbReference type="Proteomes" id="UP001526446"/>
    </source>
</evidence>
<dbReference type="Gene3D" id="1.10.10.690">
    <property type="entry name" value="YidB-like"/>
    <property type="match status" value="1"/>
</dbReference>
<organism evidence="2 3">
    <name type="scientific">Acetobacter farinalis</name>
    <dbReference type="NCBI Taxonomy" id="1260984"/>
    <lineage>
        <taxon>Bacteria</taxon>
        <taxon>Pseudomonadati</taxon>
        <taxon>Pseudomonadota</taxon>
        <taxon>Alphaproteobacteria</taxon>
        <taxon>Acetobacterales</taxon>
        <taxon>Acetobacteraceae</taxon>
        <taxon>Acetobacter</taxon>
    </lineage>
</organism>
<proteinExistence type="predicted"/>
<accession>A0ABT3QA31</accession>
<dbReference type="EMBL" id="JAPIUX010000023">
    <property type="protein sequence ID" value="MCX2562134.1"/>
    <property type="molecule type" value="Genomic_DNA"/>
</dbReference>
<comment type="caution">
    <text evidence="2">The sequence shown here is derived from an EMBL/GenBank/DDBJ whole genome shotgun (WGS) entry which is preliminary data.</text>
</comment>
<keyword evidence="3" id="KW-1185">Reference proteome</keyword>
<dbReference type="SUPFAM" id="SSF140804">
    <property type="entry name" value="YidB-like"/>
    <property type="match status" value="1"/>
</dbReference>
<protein>
    <submittedName>
        <fullName evidence="2">YidB family protein</fullName>
    </submittedName>
</protein>
<gene>
    <name evidence="2" type="ORF">OQ252_12110</name>
</gene>
<evidence type="ECO:0000256" key="1">
    <source>
        <dbReference type="SAM" id="MobiDB-lite"/>
    </source>
</evidence>
<sequence length="146" mass="16024">MKFTEHLSSAVTQIGDFITQAKQNESGLLSVLNDLLGPVPKPGAPSKLQQRAAAVGMEDLIRLWQTQDDAPAATEEEIRQFFTQAELDNVSNETGLSDQATLSMLQTLLPTCVRRRALHQPFTPSEAAGGSKEPHPGTWRDRRTVD</sequence>
<name>A0ABT3QA31_9PROT</name>
<reference evidence="2 3" key="1">
    <citation type="submission" date="2022-11" db="EMBL/GenBank/DDBJ databases">
        <title>Genome sequencing of Acetobacter type strain.</title>
        <authorList>
            <person name="Heo J."/>
            <person name="Lee D."/>
            <person name="Han B.-H."/>
            <person name="Hong S.-B."/>
            <person name="Kwon S.-W."/>
        </authorList>
    </citation>
    <scope>NUCLEOTIDE SEQUENCE [LARGE SCALE GENOMIC DNA]</scope>
    <source>
        <strain evidence="2 3">KACC 21251</strain>
    </source>
</reference>
<feature type="region of interest" description="Disordered" evidence="1">
    <location>
        <begin position="121"/>
        <end position="146"/>
    </location>
</feature>
<dbReference type="InterPro" id="IPR027405">
    <property type="entry name" value="YidB-like"/>
</dbReference>
<feature type="compositionally biased region" description="Basic and acidic residues" evidence="1">
    <location>
        <begin position="132"/>
        <end position="146"/>
    </location>
</feature>
<dbReference type="RefSeq" id="WP_242007392.1">
    <property type="nucleotide sequence ID" value="NZ_JAPIUX010000023.1"/>
</dbReference>